<evidence type="ECO:0000313" key="3">
    <source>
        <dbReference type="EMBL" id="MPY49825.1"/>
    </source>
</evidence>
<protein>
    <recommendedName>
        <fullName evidence="2">HTH luxR-type domain-containing protein</fullName>
    </recommendedName>
</protein>
<evidence type="ECO:0000256" key="1">
    <source>
        <dbReference type="SAM" id="MobiDB-lite"/>
    </source>
</evidence>
<dbReference type="GO" id="GO:0006355">
    <property type="term" value="P:regulation of DNA-templated transcription"/>
    <property type="evidence" value="ECO:0007669"/>
    <property type="project" value="InterPro"/>
</dbReference>
<dbReference type="PANTHER" id="PTHR34293:SF1">
    <property type="entry name" value="HTH-TYPE TRANSCRIPTIONAL REGULATOR TRMBL2"/>
    <property type="match status" value="1"/>
</dbReference>
<dbReference type="PANTHER" id="PTHR34293">
    <property type="entry name" value="HTH-TYPE TRANSCRIPTIONAL REGULATOR TRMBL2"/>
    <property type="match status" value="1"/>
</dbReference>
<dbReference type="Proteomes" id="UP000373149">
    <property type="component" value="Unassembled WGS sequence"/>
</dbReference>
<feature type="region of interest" description="Disordered" evidence="1">
    <location>
        <begin position="311"/>
        <end position="330"/>
    </location>
</feature>
<feature type="domain" description="HTH luxR-type" evidence="2">
    <location>
        <begin position="257"/>
        <end position="306"/>
    </location>
</feature>
<comment type="caution">
    <text evidence="3">The sequence shown here is derived from an EMBL/GenBank/DDBJ whole genome shotgun (WGS) entry which is preliminary data.</text>
</comment>
<dbReference type="AlphaFoldDB" id="A0A5N8WUB7"/>
<name>A0A5N8WUB7_9ACTN</name>
<accession>A0A5N8WUB7</accession>
<dbReference type="SUPFAM" id="SSF46894">
    <property type="entry name" value="C-terminal effector domain of the bipartite response regulators"/>
    <property type="match status" value="1"/>
</dbReference>
<dbReference type="Gene3D" id="1.10.10.10">
    <property type="entry name" value="Winged helix-like DNA-binding domain superfamily/Winged helix DNA-binding domain"/>
    <property type="match status" value="1"/>
</dbReference>
<dbReference type="Pfam" id="PF00196">
    <property type="entry name" value="GerE"/>
    <property type="match status" value="1"/>
</dbReference>
<dbReference type="InterPro" id="IPR000792">
    <property type="entry name" value="Tscrpt_reg_LuxR_C"/>
</dbReference>
<dbReference type="EMBL" id="VMNX01000046">
    <property type="protein sequence ID" value="MPY49825.1"/>
    <property type="molecule type" value="Genomic_DNA"/>
</dbReference>
<dbReference type="RefSeq" id="WP_152862893.1">
    <property type="nucleotide sequence ID" value="NZ_VMNX01000046.1"/>
</dbReference>
<sequence length="330" mass="36538">MRTGVFVDDEVAADLGVEPARVTEARKTLQDLRLLSASGDDGPVVPLDPEVVEAELVTPLEMSIARQRHRMAEIHQQLHSLAGLYRSVERSHSRDEPIRALENAGDVRREIDLARHRCSEERLSLQPGGGRSAELLQQDVVQTQEMLRRGVRIRTLYQHTARASLTTRTYVRQICADGAEVRTAEELSERLIIYDRRIAFVPMERKGSEPPGAAVVTDPTLVAYLCRSFEAAWQVGRPFGNSPESDDSQQVSAVLRSSILRLMSMGLKDEVIARRLGMATRTCRRYISALMDELGATSRFQAGVIIGRREASAGARGPEHPEGDSADCTA</sequence>
<dbReference type="InterPro" id="IPR036388">
    <property type="entry name" value="WH-like_DNA-bd_sf"/>
</dbReference>
<proteinExistence type="predicted"/>
<gene>
    <name evidence="3" type="ORF">FPZ41_15125</name>
</gene>
<dbReference type="GO" id="GO:0003677">
    <property type="term" value="F:DNA binding"/>
    <property type="evidence" value="ECO:0007669"/>
    <property type="project" value="InterPro"/>
</dbReference>
<evidence type="ECO:0000259" key="2">
    <source>
        <dbReference type="SMART" id="SM00421"/>
    </source>
</evidence>
<organism evidence="3 4">
    <name type="scientific">Streptomyces acidicola</name>
    <dbReference type="NCBI Taxonomy" id="2596892"/>
    <lineage>
        <taxon>Bacteria</taxon>
        <taxon>Bacillati</taxon>
        <taxon>Actinomycetota</taxon>
        <taxon>Actinomycetes</taxon>
        <taxon>Kitasatosporales</taxon>
        <taxon>Streptomycetaceae</taxon>
        <taxon>Streptomyces</taxon>
    </lineage>
</organism>
<dbReference type="InterPro" id="IPR016032">
    <property type="entry name" value="Sig_transdc_resp-reg_C-effctor"/>
</dbReference>
<feature type="compositionally biased region" description="Basic and acidic residues" evidence="1">
    <location>
        <begin position="311"/>
        <end position="323"/>
    </location>
</feature>
<reference evidence="3 4" key="1">
    <citation type="submission" date="2019-09" db="EMBL/GenBank/DDBJ databases">
        <authorList>
            <person name="Duangmal K."/>
            <person name="Teo W.F.A."/>
            <person name="Lipun K."/>
        </authorList>
    </citation>
    <scope>NUCLEOTIDE SEQUENCE [LARGE SCALE GENOMIC DNA]</scope>
    <source>
        <strain evidence="3 4">K1PN6</strain>
    </source>
</reference>
<keyword evidence="4" id="KW-1185">Reference proteome</keyword>
<dbReference type="SMART" id="SM00421">
    <property type="entry name" value="HTH_LUXR"/>
    <property type="match status" value="1"/>
</dbReference>
<evidence type="ECO:0000313" key="4">
    <source>
        <dbReference type="Proteomes" id="UP000373149"/>
    </source>
</evidence>
<dbReference type="InterPro" id="IPR051797">
    <property type="entry name" value="TrmB-like"/>
</dbReference>